<dbReference type="InterPro" id="IPR016166">
    <property type="entry name" value="FAD-bd_PCMH"/>
</dbReference>
<keyword evidence="4" id="KW-0812">Transmembrane</keyword>
<dbReference type="OrthoDB" id="9800184at2"/>
<keyword evidence="7" id="KW-0560">Oxidoreductase</keyword>
<dbReference type="InterPro" id="IPR006094">
    <property type="entry name" value="Oxid_FAD_bind_N"/>
</dbReference>
<reference evidence="10 11" key="1">
    <citation type="submission" date="2019-04" db="EMBL/GenBank/DDBJ databases">
        <authorList>
            <person name="Li Y."/>
            <person name="Wang J."/>
        </authorList>
    </citation>
    <scope>NUCLEOTIDE SEQUENCE [LARGE SCALE GENOMIC DNA]</scope>
    <source>
        <strain evidence="10 11">DSM 14668</strain>
    </source>
</reference>
<dbReference type="GO" id="GO:0071949">
    <property type="term" value="F:FAD binding"/>
    <property type="evidence" value="ECO:0007669"/>
    <property type="project" value="InterPro"/>
</dbReference>
<dbReference type="GO" id="GO:0005737">
    <property type="term" value="C:cytoplasm"/>
    <property type="evidence" value="ECO:0007669"/>
    <property type="project" value="TreeGrafter"/>
</dbReference>
<gene>
    <name evidence="10" type="ORF">E8A74_31605</name>
</gene>
<dbReference type="GO" id="GO:0008202">
    <property type="term" value="P:steroid metabolic process"/>
    <property type="evidence" value="ECO:0007669"/>
    <property type="project" value="TreeGrafter"/>
</dbReference>
<dbReference type="InterPro" id="IPR016169">
    <property type="entry name" value="FAD-bd_PCMH_sub2"/>
</dbReference>
<evidence type="ECO:0000256" key="2">
    <source>
        <dbReference type="ARBA" id="ARBA00012405"/>
    </source>
</evidence>
<dbReference type="InterPro" id="IPR016164">
    <property type="entry name" value="FAD-linked_Oxase-like_C"/>
</dbReference>
<name>A0A4U1J2R7_9BACT</name>
<dbReference type="InterPro" id="IPR036318">
    <property type="entry name" value="FAD-bd_PCMH-like_sf"/>
</dbReference>
<protein>
    <recommendedName>
        <fullName evidence="2">Delta(24)-sterol reductase</fullName>
        <ecNumber evidence="2">1.3.1.72</ecNumber>
    </recommendedName>
</protein>
<dbReference type="SUPFAM" id="SSF55103">
    <property type="entry name" value="FAD-linked oxidases, C-terminal domain"/>
    <property type="match status" value="1"/>
</dbReference>
<keyword evidence="6" id="KW-1133">Transmembrane helix</keyword>
<dbReference type="Gene3D" id="3.30.465.10">
    <property type="match status" value="1"/>
</dbReference>
<organism evidence="10 11">
    <name type="scientific">Polyangium fumosum</name>
    <dbReference type="NCBI Taxonomy" id="889272"/>
    <lineage>
        <taxon>Bacteria</taxon>
        <taxon>Pseudomonadati</taxon>
        <taxon>Myxococcota</taxon>
        <taxon>Polyangia</taxon>
        <taxon>Polyangiales</taxon>
        <taxon>Polyangiaceae</taxon>
        <taxon>Polyangium</taxon>
    </lineage>
</organism>
<dbReference type="AlphaFoldDB" id="A0A4U1J2R7"/>
<dbReference type="InterPro" id="IPR040165">
    <property type="entry name" value="Diminuto-like"/>
</dbReference>
<feature type="domain" description="FAD-binding PCMH-type" evidence="9">
    <location>
        <begin position="3"/>
        <end position="172"/>
    </location>
</feature>
<evidence type="ECO:0000256" key="1">
    <source>
        <dbReference type="ARBA" id="ARBA00004167"/>
    </source>
</evidence>
<keyword evidence="11" id="KW-1185">Reference proteome</keyword>
<dbReference type="InterPro" id="IPR016170">
    <property type="entry name" value="Cytok_DH_C_sf"/>
</dbReference>
<dbReference type="RefSeq" id="WP_136932836.1">
    <property type="nucleotide sequence ID" value="NZ_SSMQ01000040.1"/>
</dbReference>
<dbReference type="SUPFAM" id="SSF56176">
    <property type="entry name" value="FAD-binding/transporter-associated domain-like"/>
    <property type="match status" value="1"/>
</dbReference>
<evidence type="ECO:0000256" key="8">
    <source>
        <dbReference type="ARBA" id="ARBA00023136"/>
    </source>
</evidence>
<comment type="caution">
    <text evidence="10">The sequence shown here is derived from an EMBL/GenBank/DDBJ whole genome shotgun (WGS) entry which is preliminary data.</text>
</comment>
<evidence type="ECO:0000256" key="7">
    <source>
        <dbReference type="ARBA" id="ARBA00023002"/>
    </source>
</evidence>
<dbReference type="Gene3D" id="3.40.462.10">
    <property type="entry name" value="FAD-linked oxidases, C-terminal domain"/>
    <property type="match status" value="1"/>
</dbReference>
<proteinExistence type="predicted"/>
<evidence type="ECO:0000256" key="3">
    <source>
        <dbReference type="ARBA" id="ARBA00022630"/>
    </source>
</evidence>
<comment type="subcellular location">
    <subcellularLocation>
        <location evidence="1">Membrane</location>
        <topology evidence="1">Single-pass membrane protein</topology>
    </subcellularLocation>
</comment>
<dbReference type="GO" id="GO:0016020">
    <property type="term" value="C:membrane"/>
    <property type="evidence" value="ECO:0007669"/>
    <property type="project" value="UniProtKB-SubCell"/>
</dbReference>
<dbReference type="PANTHER" id="PTHR10801:SF0">
    <property type="entry name" value="DELTA(24)-STEROL REDUCTASE"/>
    <property type="match status" value="1"/>
</dbReference>
<accession>A0A4U1J2R7</accession>
<keyword evidence="8" id="KW-0472">Membrane</keyword>
<sequence length="444" mass="51126">MDLSSHEREVTRVATTIRVQAGRGGPVRIDKGGVSHFVPVPGDPREHAAAIDASRFRRVLAIDPERRICVAEPGVTFAELVPRTLEHGLVPAVVPELEDISLGGAVAGCSIESSSYRYGGFHDGCLEYEVISGDGEIVTCSAEKDPLLFDMIHGSYGTLGVLSRITFKLVQAKRFVRMQYRHFDGFDAFHAAMAERCRVGDFEFIDGIVHGPRSFVLCLGAFVDEAPFTSNYRWLDVYYKSTLGRTEDYLTTPDYFFRYDAECHWLSRTVPGLETRPVRWLVGRHVLGSRNLIRWSKRLDRVLGMKQRPDVVCDVFVPQRNFSAFYEWYARDFDFWPLWVVPYRMPRPYPWIRESHAKHRDELWIDCAVYGKPNDDPLVDGSEVLEQKTYELGGVKTLISRNHYSENRFWEIYDRERYEAAKRRLDPHGVFPGLYEKCHRVRKS</sequence>
<evidence type="ECO:0000256" key="6">
    <source>
        <dbReference type="ARBA" id="ARBA00022989"/>
    </source>
</evidence>
<evidence type="ECO:0000256" key="4">
    <source>
        <dbReference type="ARBA" id="ARBA00022692"/>
    </source>
</evidence>
<evidence type="ECO:0000259" key="9">
    <source>
        <dbReference type="PROSITE" id="PS51387"/>
    </source>
</evidence>
<dbReference type="Proteomes" id="UP000309215">
    <property type="component" value="Unassembled WGS sequence"/>
</dbReference>
<evidence type="ECO:0000313" key="10">
    <source>
        <dbReference type="EMBL" id="TKD01390.1"/>
    </source>
</evidence>
<dbReference type="Pfam" id="PF01565">
    <property type="entry name" value="FAD_binding_4"/>
    <property type="match status" value="1"/>
</dbReference>
<dbReference type="GO" id="GO:0050614">
    <property type="term" value="F:Delta24-sterol reductase activity"/>
    <property type="evidence" value="ECO:0007669"/>
    <property type="project" value="UniProtKB-EC"/>
</dbReference>
<evidence type="ECO:0000313" key="11">
    <source>
        <dbReference type="Proteomes" id="UP000309215"/>
    </source>
</evidence>
<dbReference type="PANTHER" id="PTHR10801">
    <property type="entry name" value="24-DEHYDROCHOLESTEROL REDUCTASE"/>
    <property type="match status" value="1"/>
</dbReference>
<dbReference type="EMBL" id="SSMQ01000040">
    <property type="protein sequence ID" value="TKD01390.1"/>
    <property type="molecule type" value="Genomic_DNA"/>
</dbReference>
<dbReference type="EC" id="1.3.1.72" evidence="2"/>
<keyword evidence="5" id="KW-0274">FAD</keyword>
<evidence type="ECO:0000256" key="5">
    <source>
        <dbReference type="ARBA" id="ARBA00022827"/>
    </source>
</evidence>
<dbReference type="PROSITE" id="PS51387">
    <property type="entry name" value="FAD_PCMH"/>
    <property type="match status" value="1"/>
</dbReference>
<keyword evidence="3" id="KW-0285">Flavoprotein</keyword>